<dbReference type="PANTHER" id="PTHR33909">
    <property type="entry name" value="SEC TRANSLOCON ACCESSORY COMPLEX SUBUNIT YAJC"/>
    <property type="match status" value="1"/>
</dbReference>
<proteinExistence type="inferred from homology"/>
<protein>
    <submittedName>
        <fullName evidence="11">Preprotein translocase, YajC subunit</fullName>
    </submittedName>
</protein>
<evidence type="ECO:0000256" key="3">
    <source>
        <dbReference type="ARBA" id="ARBA00022448"/>
    </source>
</evidence>
<keyword evidence="3" id="KW-0813">Transport</keyword>
<dbReference type="STRING" id="536227.Ccar_17095"/>
<dbReference type="NCBIfam" id="TIGR00739">
    <property type="entry name" value="yajC"/>
    <property type="match status" value="1"/>
</dbReference>
<evidence type="ECO:0000256" key="1">
    <source>
        <dbReference type="ARBA" id="ARBA00004162"/>
    </source>
</evidence>
<evidence type="ECO:0000256" key="6">
    <source>
        <dbReference type="ARBA" id="ARBA00022927"/>
    </source>
</evidence>
<keyword evidence="5 10" id="KW-0812">Transmembrane</keyword>
<keyword evidence="12" id="KW-1185">Reference proteome</keyword>
<dbReference type="Pfam" id="PF02699">
    <property type="entry name" value="YajC"/>
    <property type="match status" value="1"/>
</dbReference>
<dbReference type="PANTHER" id="PTHR33909:SF1">
    <property type="entry name" value="SEC TRANSLOCON ACCESSORY COMPLEX SUBUNIT YAJC"/>
    <property type="match status" value="1"/>
</dbReference>
<dbReference type="PATRIC" id="fig|536227.13.peg.3601"/>
<dbReference type="InterPro" id="IPR003849">
    <property type="entry name" value="Preprotein_translocase_YajC"/>
</dbReference>
<evidence type="ECO:0000313" key="12">
    <source>
        <dbReference type="Proteomes" id="UP000004198"/>
    </source>
</evidence>
<comment type="caution">
    <text evidence="11">The sequence shown here is derived from an EMBL/GenBank/DDBJ whole genome shotgun (WGS) entry which is preliminary data.</text>
</comment>
<keyword evidence="7 10" id="KW-1133">Transmembrane helix</keyword>
<dbReference type="GO" id="GO:0005886">
    <property type="term" value="C:plasma membrane"/>
    <property type="evidence" value="ECO:0007669"/>
    <property type="project" value="UniProtKB-SubCell"/>
</dbReference>
<evidence type="ECO:0000256" key="5">
    <source>
        <dbReference type="ARBA" id="ARBA00022692"/>
    </source>
</evidence>
<keyword evidence="6" id="KW-0653">Protein transport</keyword>
<evidence type="ECO:0000256" key="10">
    <source>
        <dbReference type="SAM" id="Phobius"/>
    </source>
</evidence>
<dbReference type="eggNOG" id="COG1862">
    <property type="taxonomic scope" value="Bacteria"/>
</dbReference>
<keyword evidence="9 10" id="KW-0472">Membrane</keyword>
<dbReference type="KEGG" id="cck:Ccar_17095"/>
<dbReference type="SMART" id="SM01323">
    <property type="entry name" value="YajC"/>
    <property type="match status" value="1"/>
</dbReference>
<dbReference type="PRINTS" id="PR01853">
    <property type="entry name" value="YAJCTRNLCASE"/>
</dbReference>
<gene>
    <name evidence="11" type="ORF">CcarbDRAFT_3568</name>
</gene>
<accession>C6PXQ1</accession>
<dbReference type="EMBL" id="ACVI01000068">
    <property type="protein sequence ID" value="EET85978.1"/>
    <property type="molecule type" value="Genomic_DNA"/>
</dbReference>
<evidence type="ECO:0000256" key="2">
    <source>
        <dbReference type="ARBA" id="ARBA00006742"/>
    </source>
</evidence>
<dbReference type="AlphaFoldDB" id="C6PXQ1"/>
<dbReference type="OrthoDB" id="9800132at2"/>
<keyword evidence="8" id="KW-0811">Translocation</keyword>
<evidence type="ECO:0000256" key="7">
    <source>
        <dbReference type="ARBA" id="ARBA00022989"/>
    </source>
</evidence>
<comment type="similarity">
    <text evidence="2">Belongs to the YajC family.</text>
</comment>
<dbReference type="GO" id="GO:0015031">
    <property type="term" value="P:protein transport"/>
    <property type="evidence" value="ECO:0007669"/>
    <property type="project" value="UniProtKB-KW"/>
</dbReference>
<sequence length="106" mass="12204">MKTLIQYSPLIFMLVVVYLVILLPESKRKKQYRGMLDSLRVNDEVMTKGGIVGKIINMQDRFVIIQTGPDKVRIKLDKTGVLNLLSSIDEYKSKDDKKEEKSTDNQ</sequence>
<dbReference type="RefSeq" id="WP_007062453.1">
    <property type="nucleotide sequence ID" value="NZ_ACVI01000068.1"/>
</dbReference>
<keyword evidence="4" id="KW-1003">Cell membrane</keyword>
<evidence type="ECO:0000256" key="8">
    <source>
        <dbReference type="ARBA" id="ARBA00023010"/>
    </source>
</evidence>
<evidence type="ECO:0000313" key="11">
    <source>
        <dbReference type="EMBL" id="EET85978.1"/>
    </source>
</evidence>
<evidence type="ECO:0000256" key="9">
    <source>
        <dbReference type="ARBA" id="ARBA00023136"/>
    </source>
</evidence>
<evidence type="ECO:0000256" key="4">
    <source>
        <dbReference type="ARBA" id="ARBA00022475"/>
    </source>
</evidence>
<dbReference type="Proteomes" id="UP000004198">
    <property type="component" value="Unassembled WGS sequence"/>
</dbReference>
<comment type="subcellular location">
    <subcellularLocation>
        <location evidence="1">Cell membrane</location>
        <topology evidence="1">Single-pass membrane protein</topology>
    </subcellularLocation>
</comment>
<organism evidence="11 12">
    <name type="scientific">Clostridium carboxidivorans P7</name>
    <dbReference type="NCBI Taxonomy" id="536227"/>
    <lineage>
        <taxon>Bacteria</taxon>
        <taxon>Bacillati</taxon>
        <taxon>Bacillota</taxon>
        <taxon>Clostridia</taxon>
        <taxon>Eubacteriales</taxon>
        <taxon>Clostridiaceae</taxon>
        <taxon>Clostridium</taxon>
    </lineage>
</organism>
<feature type="transmembrane region" description="Helical" evidence="10">
    <location>
        <begin position="6"/>
        <end position="23"/>
    </location>
</feature>
<name>C6PXQ1_9CLOT</name>
<reference evidence="11 12" key="1">
    <citation type="submission" date="2009-06" db="EMBL/GenBank/DDBJ databases">
        <title>The draft genome of Clostridium carboxidivorans P7.</title>
        <authorList>
            <consortium name="US DOE Joint Genome Institute (JGI-PGF)"/>
            <person name="Lucas S."/>
            <person name="Copeland A."/>
            <person name="Lapidus A."/>
            <person name="Glavina del Rio T."/>
            <person name="Tice H."/>
            <person name="Bruce D."/>
            <person name="Goodwin L."/>
            <person name="Pitluck S."/>
            <person name="Larimer F."/>
            <person name="Land M.L."/>
            <person name="Hauser L."/>
            <person name="Hemme C.L."/>
        </authorList>
    </citation>
    <scope>NUCLEOTIDE SEQUENCE [LARGE SCALE GENOMIC DNA]</scope>
    <source>
        <strain evidence="11 12">P7</strain>
    </source>
</reference>